<dbReference type="InterPro" id="IPR001148">
    <property type="entry name" value="CA_dom"/>
</dbReference>
<accession>A0A8J2S2K2</accession>
<evidence type="ECO:0000256" key="3">
    <source>
        <dbReference type="ARBA" id="ARBA00012925"/>
    </source>
</evidence>
<name>A0A8J2S2K2_9CRUS</name>
<dbReference type="GO" id="GO:0004089">
    <property type="term" value="F:carbonate dehydratase activity"/>
    <property type="evidence" value="ECO:0007669"/>
    <property type="project" value="UniProtKB-UniRule"/>
</dbReference>
<dbReference type="GO" id="GO:0005886">
    <property type="term" value="C:plasma membrane"/>
    <property type="evidence" value="ECO:0007669"/>
    <property type="project" value="TreeGrafter"/>
</dbReference>
<keyword evidence="11" id="KW-1185">Reference proteome</keyword>
<evidence type="ECO:0000256" key="8">
    <source>
        <dbReference type="RuleBase" id="RU367011"/>
    </source>
</evidence>
<dbReference type="OrthoDB" id="429145at2759"/>
<comment type="function">
    <text evidence="1 8">Reversible hydration of carbon dioxide.</text>
</comment>
<evidence type="ECO:0000259" key="9">
    <source>
        <dbReference type="PROSITE" id="PS51144"/>
    </source>
</evidence>
<keyword evidence="4 8" id="KW-0479">Metal-binding</keyword>
<dbReference type="EMBL" id="CAKKLH010000319">
    <property type="protein sequence ID" value="CAH0111995.1"/>
    <property type="molecule type" value="Genomic_DNA"/>
</dbReference>
<dbReference type="InterPro" id="IPR036398">
    <property type="entry name" value="CA_dom_sf"/>
</dbReference>
<dbReference type="AlphaFoldDB" id="A0A8J2S2K2"/>
<dbReference type="SUPFAM" id="SSF51069">
    <property type="entry name" value="Carbonic anhydrase"/>
    <property type="match status" value="1"/>
</dbReference>
<dbReference type="SMART" id="SM01057">
    <property type="entry name" value="Carb_anhydrase"/>
    <property type="match status" value="1"/>
</dbReference>
<dbReference type="Proteomes" id="UP000789390">
    <property type="component" value="Unassembled WGS sequence"/>
</dbReference>
<dbReference type="PROSITE" id="PS00162">
    <property type="entry name" value="ALPHA_CA_1"/>
    <property type="match status" value="1"/>
</dbReference>
<organism evidence="10 11">
    <name type="scientific">Daphnia galeata</name>
    <dbReference type="NCBI Taxonomy" id="27404"/>
    <lineage>
        <taxon>Eukaryota</taxon>
        <taxon>Metazoa</taxon>
        <taxon>Ecdysozoa</taxon>
        <taxon>Arthropoda</taxon>
        <taxon>Crustacea</taxon>
        <taxon>Branchiopoda</taxon>
        <taxon>Diplostraca</taxon>
        <taxon>Cladocera</taxon>
        <taxon>Anomopoda</taxon>
        <taxon>Daphniidae</taxon>
        <taxon>Daphnia</taxon>
    </lineage>
</organism>
<protein>
    <recommendedName>
        <fullName evidence="3 8">Carbonic anhydrase</fullName>
        <ecNumber evidence="3 8">4.2.1.1</ecNumber>
    </recommendedName>
</protein>
<dbReference type="PANTHER" id="PTHR18952">
    <property type="entry name" value="CARBONIC ANHYDRASE"/>
    <property type="match status" value="1"/>
</dbReference>
<evidence type="ECO:0000256" key="2">
    <source>
        <dbReference type="ARBA" id="ARBA00010718"/>
    </source>
</evidence>
<dbReference type="Pfam" id="PF00194">
    <property type="entry name" value="Carb_anhydrase"/>
    <property type="match status" value="1"/>
</dbReference>
<keyword evidence="6 8" id="KW-0456">Lyase</keyword>
<comment type="cofactor">
    <cofactor evidence="8">
        <name>Zn(2+)</name>
        <dbReference type="ChEBI" id="CHEBI:29105"/>
    </cofactor>
</comment>
<dbReference type="GO" id="GO:0008270">
    <property type="term" value="F:zinc ion binding"/>
    <property type="evidence" value="ECO:0007669"/>
    <property type="project" value="UniProtKB-UniRule"/>
</dbReference>
<dbReference type="InterPro" id="IPR018338">
    <property type="entry name" value="Carbonic_anhydrase_a-class_CS"/>
</dbReference>
<evidence type="ECO:0000313" key="10">
    <source>
        <dbReference type="EMBL" id="CAH0111995.1"/>
    </source>
</evidence>
<comment type="similarity">
    <text evidence="2 8">Belongs to the alpha-carbonic anhydrase family.</text>
</comment>
<reference evidence="10" key="1">
    <citation type="submission" date="2021-11" db="EMBL/GenBank/DDBJ databases">
        <authorList>
            <person name="Schell T."/>
        </authorList>
    </citation>
    <scope>NUCLEOTIDE SEQUENCE</scope>
    <source>
        <strain evidence="10">M5</strain>
    </source>
</reference>
<comment type="catalytic activity">
    <reaction evidence="7 8">
        <text>hydrogencarbonate + H(+) = CO2 + H2O</text>
        <dbReference type="Rhea" id="RHEA:10748"/>
        <dbReference type="ChEBI" id="CHEBI:15377"/>
        <dbReference type="ChEBI" id="CHEBI:15378"/>
        <dbReference type="ChEBI" id="CHEBI:16526"/>
        <dbReference type="ChEBI" id="CHEBI:17544"/>
        <dbReference type="EC" id="4.2.1.1"/>
    </reaction>
</comment>
<evidence type="ECO:0000256" key="6">
    <source>
        <dbReference type="ARBA" id="ARBA00023239"/>
    </source>
</evidence>
<dbReference type="InterPro" id="IPR023561">
    <property type="entry name" value="Carbonic_anhydrase_a-class"/>
</dbReference>
<dbReference type="CDD" id="cd00326">
    <property type="entry name" value="alpha_CA"/>
    <property type="match status" value="1"/>
</dbReference>
<dbReference type="PANTHER" id="PTHR18952:SF265">
    <property type="entry name" value="CARBONIC ANHYDRASE"/>
    <property type="match status" value="1"/>
</dbReference>
<evidence type="ECO:0000313" key="11">
    <source>
        <dbReference type="Proteomes" id="UP000789390"/>
    </source>
</evidence>
<evidence type="ECO:0000256" key="4">
    <source>
        <dbReference type="ARBA" id="ARBA00022723"/>
    </source>
</evidence>
<dbReference type="EC" id="4.2.1.1" evidence="3 8"/>
<gene>
    <name evidence="10" type="ORF">DGAL_LOCUS15652</name>
</gene>
<evidence type="ECO:0000256" key="7">
    <source>
        <dbReference type="ARBA" id="ARBA00048348"/>
    </source>
</evidence>
<dbReference type="Gene3D" id="3.10.200.10">
    <property type="entry name" value="Alpha carbonic anhydrase"/>
    <property type="match status" value="1"/>
</dbReference>
<dbReference type="PROSITE" id="PS51144">
    <property type="entry name" value="ALPHA_CA_2"/>
    <property type="match status" value="1"/>
</dbReference>
<keyword evidence="5 8" id="KW-0862">Zinc</keyword>
<sequence length="186" mass="21582">MVLLFQHVNDSTSPQSASDQQPRNDNEQCLFLLQEYFPVSDARPNMFPSSNPTVRFLNWKEHESHCGGQHQSPINIESDQAIIANYPEFIFHNYDLVFSERLKNNGHTVEMKIEEGTSAELPFITGGGLSDRYNFVQLHFHWRESYFGSEHRINGEQYPAELHIVHYNSKYGSFNDALLHCDWDSD</sequence>
<evidence type="ECO:0000256" key="1">
    <source>
        <dbReference type="ARBA" id="ARBA00002904"/>
    </source>
</evidence>
<comment type="caution">
    <text evidence="10">The sequence shown here is derived from an EMBL/GenBank/DDBJ whole genome shotgun (WGS) entry which is preliminary data.</text>
</comment>
<proteinExistence type="inferred from homology"/>
<evidence type="ECO:0000256" key="5">
    <source>
        <dbReference type="ARBA" id="ARBA00022833"/>
    </source>
</evidence>
<feature type="domain" description="Alpha-carbonic anhydrase" evidence="9">
    <location>
        <begin position="45"/>
        <end position="186"/>
    </location>
</feature>